<dbReference type="PANTHER" id="PTHR15440">
    <property type="entry name" value="XRP2 PROTEIN"/>
    <property type="match status" value="1"/>
</dbReference>
<reference evidence="9" key="1">
    <citation type="submission" date="2021-01" db="EMBL/GenBank/DDBJ databases">
        <authorList>
            <person name="Corre E."/>
            <person name="Pelletier E."/>
            <person name="Niang G."/>
            <person name="Scheremetjew M."/>
            <person name="Finn R."/>
            <person name="Kale V."/>
            <person name="Holt S."/>
            <person name="Cochrane G."/>
            <person name="Meng A."/>
            <person name="Brown T."/>
            <person name="Cohen L."/>
        </authorList>
    </citation>
    <scope>NUCLEOTIDE SEQUENCE</scope>
    <source>
        <strain evidence="9">CCMP3105</strain>
    </source>
</reference>
<comment type="similarity">
    <text evidence="1">Belongs to the TBCC family.</text>
</comment>
<dbReference type="InterPro" id="IPR012945">
    <property type="entry name" value="Tubulin-bd_cofactor_C_dom"/>
</dbReference>
<dbReference type="GO" id="GO:0008270">
    <property type="term" value="F:zinc ion binding"/>
    <property type="evidence" value="ECO:0007669"/>
    <property type="project" value="UniProtKB-KW"/>
</dbReference>
<dbReference type="Gene3D" id="6.10.140.2220">
    <property type="match status" value="1"/>
</dbReference>
<evidence type="ECO:0008006" key="10">
    <source>
        <dbReference type="Google" id="ProtNLM"/>
    </source>
</evidence>
<keyword evidence="3" id="KW-0547">Nucleotide-binding</keyword>
<dbReference type="GO" id="GO:0006892">
    <property type="term" value="P:post-Golgi vesicle-mediated transport"/>
    <property type="evidence" value="ECO:0007669"/>
    <property type="project" value="TreeGrafter"/>
</dbReference>
<organism evidence="9">
    <name type="scientific">Alexandrium monilatum</name>
    <dbReference type="NCBI Taxonomy" id="311494"/>
    <lineage>
        <taxon>Eukaryota</taxon>
        <taxon>Sar</taxon>
        <taxon>Alveolata</taxon>
        <taxon>Dinophyceae</taxon>
        <taxon>Gonyaulacales</taxon>
        <taxon>Pyrocystaceae</taxon>
        <taxon>Alexandrium</taxon>
    </lineage>
</organism>
<dbReference type="Pfam" id="PF07986">
    <property type="entry name" value="TBCC"/>
    <property type="match status" value="1"/>
</dbReference>
<dbReference type="PROSITE" id="PS50865">
    <property type="entry name" value="ZF_MYND_2"/>
    <property type="match status" value="1"/>
</dbReference>
<dbReference type="PANTHER" id="PTHR15440:SF0">
    <property type="entry name" value="PROTEIN XRP2"/>
    <property type="match status" value="1"/>
</dbReference>
<dbReference type="PROSITE" id="PS01360">
    <property type="entry name" value="ZF_MYND_1"/>
    <property type="match status" value="1"/>
</dbReference>
<dbReference type="SUPFAM" id="SSF144232">
    <property type="entry name" value="HIT/MYND zinc finger-like"/>
    <property type="match status" value="1"/>
</dbReference>
<accession>A0A7S4UYH5</accession>
<evidence type="ECO:0000259" key="8">
    <source>
        <dbReference type="PROSITE" id="PS51329"/>
    </source>
</evidence>
<dbReference type="GO" id="GO:0005096">
    <property type="term" value="F:GTPase activator activity"/>
    <property type="evidence" value="ECO:0007669"/>
    <property type="project" value="InterPro"/>
</dbReference>
<evidence type="ECO:0000256" key="4">
    <source>
        <dbReference type="ARBA" id="ARBA00022771"/>
    </source>
</evidence>
<proteinExistence type="inferred from homology"/>
<evidence type="ECO:0000256" key="2">
    <source>
        <dbReference type="ARBA" id="ARBA00022723"/>
    </source>
</evidence>
<name>A0A7S4UYH5_9DINO</name>
<dbReference type="PROSITE" id="PS51329">
    <property type="entry name" value="C_CAP_COFACTOR_C"/>
    <property type="match status" value="1"/>
</dbReference>
<protein>
    <recommendedName>
        <fullName evidence="10">MYND-type domain-containing protein</fullName>
    </recommendedName>
</protein>
<evidence type="ECO:0000313" key="9">
    <source>
        <dbReference type="EMBL" id="CAE4566206.1"/>
    </source>
</evidence>
<evidence type="ECO:0000256" key="3">
    <source>
        <dbReference type="ARBA" id="ARBA00022741"/>
    </source>
</evidence>
<gene>
    <name evidence="9" type="ORF">AMON00008_LOCUS5825</name>
</gene>
<dbReference type="InterPro" id="IPR006599">
    <property type="entry name" value="CARP_motif"/>
</dbReference>
<evidence type="ECO:0000256" key="6">
    <source>
        <dbReference type="PROSITE-ProRule" id="PRU00134"/>
    </source>
</evidence>
<feature type="domain" description="C-CAP/cofactor C-like" evidence="8">
    <location>
        <begin position="1"/>
        <end position="155"/>
    </location>
</feature>
<dbReference type="Pfam" id="PF01753">
    <property type="entry name" value="zf-MYND"/>
    <property type="match status" value="1"/>
</dbReference>
<evidence type="ECO:0000256" key="1">
    <source>
        <dbReference type="ARBA" id="ARBA00008848"/>
    </source>
</evidence>
<keyword evidence="2" id="KW-0479">Metal-binding</keyword>
<evidence type="ECO:0000259" key="7">
    <source>
        <dbReference type="PROSITE" id="PS50865"/>
    </source>
</evidence>
<dbReference type="AlphaFoldDB" id="A0A7S4UYH5"/>
<dbReference type="InterPro" id="IPR002893">
    <property type="entry name" value="Znf_MYND"/>
</dbReference>
<dbReference type="InterPro" id="IPR039093">
    <property type="entry name" value="XRP2"/>
</dbReference>
<dbReference type="GO" id="GO:1990075">
    <property type="term" value="C:periciliary membrane compartment"/>
    <property type="evidence" value="ECO:0007669"/>
    <property type="project" value="TreeGrafter"/>
</dbReference>
<dbReference type="GO" id="GO:0000166">
    <property type="term" value="F:nucleotide binding"/>
    <property type="evidence" value="ECO:0007669"/>
    <property type="project" value="UniProtKB-KW"/>
</dbReference>
<feature type="domain" description="MYND-type" evidence="7">
    <location>
        <begin position="257"/>
        <end position="296"/>
    </location>
</feature>
<dbReference type="SMART" id="SM00673">
    <property type="entry name" value="CARP"/>
    <property type="match status" value="2"/>
</dbReference>
<sequence length="307" mass="32219">MPPARVDPSRFQFRDRRGERLVKLPGEIAGLDFSLDGCEDCEVFLLDHSAQIFVDYCRRCTVVIGPVSGSVFLRNCEECRFKICCGQLRTRDCVACDLLLLLPGRPTIEASKRMRFGPLLASYEGVSAHLQASGLARRLLGGDACRWRSIFDFSAGLGEAAGGEGKRWSCLCRAEAAQLEASFPPGPLPDGELLDFPRDDFPEGGLQVLGRVRTGAGGCTVPGIEAATPSPPAATASRPWAPGASAAAPAAPAPAACAHCGAAGGGLQLCAGCMAVRYCGPACQRAAWKAGHKEACRAAAARAVARS</sequence>
<dbReference type="GO" id="GO:0005929">
    <property type="term" value="C:cilium"/>
    <property type="evidence" value="ECO:0007669"/>
    <property type="project" value="TreeGrafter"/>
</dbReference>
<dbReference type="InterPro" id="IPR016098">
    <property type="entry name" value="CAP/MinC_C"/>
</dbReference>
<keyword evidence="5" id="KW-0862">Zinc</keyword>
<keyword evidence="4 6" id="KW-0863">Zinc-finger</keyword>
<dbReference type="Gene3D" id="2.160.20.70">
    <property type="match status" value="1"/>
</dbReference>
<dbReference type="InterPro" id="IPR017901">
    <property type="entry name" value="C-CAP_CF_C-like"/>
</dbReference>
<dbReference type="EMBL" id="HBNR01008874">
    <property type="protein sequence ID" value="CAE4566206.1"/>
    <property type="molecule type" value="Transcribed_RNA"/>
</dbReference>
<evidence type="ECO:0000256" key="5">
    <source>
        <dbReference type="ARBA" id="ARBA00022833"/>
    </source>
</evidence>